<feature type="region of interest" description="Disordered" evidence="16">
    <location>
        <begin position="1186"/>
        <end position="1221"/>
    </location>
</feature>
<comment type="cofactor">
    <cofactor evidence="1">
        <name>Mg(2+)</name>
        <dbReference type="ChEBI" id="CHEBI:18420"/>
    </cofactor>
</comment>
<evidence type="ECO:0000256" key="7">
    <source>
        <dbReference type="ARBA" id="ARBA00022705"/>
    </source>
</evidence>
<evidence type="ECO:0000313" key="19">
    <source>
        <dbReference type="Proteomes" id="UP000187013"/>
    </source>
</evidence>
<dbReference type="Gene3D" id="3.30.420.390">
    <property type="match status" value="2"/>
</dbReference>
<dbReference type="GO" id="GO:0003887">
    <property type="term" value="F:DNA-directed DNA polymerase activity"/>
    <property type="evidence" value="ECO:0007669"/>
    <property type="project" value="UniProtKB-KW"/>
</dbReference>
<evidence type="ECO:0000256" key="16">
    <source>
        <dbReference type="SAM" id="MobiDB-lite"/>
    </source>
</evidence>
<keyword evidence="8" id="KW-0460">Magnesium</keyword>
<accession>A0A1Q3AD73</accession>
<comment type="subcellular location">
    <subcellularLocation>
        <location evidence="2">Mitochondrion</location>
    </subcellularLocation>
</comment>
<dbReference type="FunFam" id="1.10.150.20:FF:000035">
    <property type="entry name" value="DNA polymerase gamma, mitochondrial"/>
    <property type="match status" value="1"/>
</dbReference>
<dbReference type="InterPro" id="IPR012337">
    <property type="entry name" value="RNaseH-like_sf"/>
</dbReference>
<evidence type="ECO:0000256" key="1">
    <source>
        <dbReference type="ARBA" id="ARBA00001946"/>
    </source>
</evidence>
<feature type="compositionally biased region" description="Low complexity" evidence="16">
    <location>
        <begin position="1127"/>
        <end position="1137"/>
    </location>
</feature>
<evidence type="ECO:0000256" key="15">
    <source>
        <dbReference type="ARBA" id="ARBA00069489"/>
    </source>
</evidence>
<reference evidence="18 19" key="1">
    <citation type="submission" date="2016-08" db="EMBL/GenBank/DDBJ databases">
        <title>Draft genome sequence of allopolyploid Zygosaccharomyces rouxii.</title>
        <authorList>
            <person name="Watanabe J."/>
            <person name="Uehara K."/>
            <person name="Mogi Y."/>
            <person name="Tsukioka Y."/>
        </authorList>
    </citation>
    <scope>NUCLEOTIDE SEQUENCE [LARGE SCALE GENOMIC DNA]</scope>
    <source>
        <strain evidence="18 19">NBRC 110957</strain>
    </source>
</reference>
<evidence type="ECO:0000256" key="6">
    <source>
        <dbReference type="ARBA" id="ARBA00022695"/>
    </source>
</evidence>
<dbReference type="GO" id="GO:0003677">
    <property type="term" value="F:DNA binding"/>
    <property type="evidence" value="ECO:0007669"/>
    <property type="project" value="UniProtKB-KW"/>
</dbReference>
<dbReference type="SMART" id="SM00482">
    <property type="entry name" value="POLAc"/>
    <property type="match status" value="1"/>
</dbReference>
<dbReference type="Pfam" id="PF18136">
    <property type="entry name" value="DNApol_Exo"/>
    <property type="match status" value="1"/>
</dbReference>
<dbReference type="Proteomes" id="UP000187013">
    <property type="component" value="Unassembled WGS sequence"/>
</dbReference>
<dbReference type="PRINTS" id="PR00867">
    <property type="entry name" value="DNAPOLG"/>
</dbReference>
<proteinExistence type="inferred from homology"/>
<evidence type="ECO:0000256" key="4">
    <source>
        <dbReference type="ARBA" id="ARBA00012417"/>
    </source>
</evidence>
<dbReference type="GO" id="GO:0005760">
    <property type="term" value="C:gamma DNA polymerase complex"/>
    <property type="evidence" value="ECO:0007669"/>
    <property type="project" value="InterPro"/>
</dbReference>
<dbReference type="FunFam" id="3.30.420.390:FF:000003">
    <property type="entry name" value="DNA polymerase gamma, mitochondrial"/>
    <property type="match status" value="1"/>
</dbReference>
<dbReference type="InterPro" id="IPR047580">
    <property type="entry name" value="POLG_palm_dom"/>
</dbReference>
<dbReference type="SUPFAM" id="SSF56672">
    <property type="entry name" value="DNA/RNA polymerases"/>
    <property type="match status" value="1"/>
</dbReference>
<dbReference type="GO" id="GO:0006264">
    <property type="term" value="P:mitochondrial DNA replication"/>
    <property type="evidence" value="ECO:0007669"/>
    <property type="project" value="InterPro"/>
</dbReference>
<sequence>MSSRVRISCFYHTSASSISLRCCRLYRHRSYSIATKPAAPEEPTINPVGIQYLSRNLHKQLFTGKIPSHNEDPITPEERAGLVDLSKRFLKTYHLLGKKTSISEPLSMELPKLQGESLDEHFQRLGHFASEPYRSMCQAKFTRIVERPKKWIRKQGWMRYEPGKKPEPVSWPLEDTLVFDVETLFKISQYPTLAVALSDKAWYLWCSPFICGSDSFEHLIPLNTQERTGLVIGHNVGYDRARVLEEYNLKPSKTFFLDTQSLHVASSGLCSRQRPKFLKTHNAKKQIAAEDDGEIEDDQLSSALVNADVGSDQELEEDPWLKVSAMNSLRDVALLHCGIRMNKDPRDRFATTDKNEVIQDFQNLVDYCATDVDTTSQVFDKVWPLFLQKCPHPVSFGALRSLSSCILPTRYNEWTDYLNRSEGIYHKSKRSIEDKIAEIVEDIVKLRDRLSLEEIHKDPWLRQLDWTTKPLKLTKKGVPVKNQKLPGYPEWYRSLFPNKTETRPQVTIKSRNIPIFFKLSWESYPTIWTRCGWCFATPAGLVDKFKSKNYKLADEDIIETYRSETNGLCPGAADDQVLFRIPHPNGPQFDCTTLLSKPYIHYFEKGILTSGSDFAREALQMNSSGSYWMAARERIMNQFNVPGSRFPNQFNSLDGSPQIASKDDLGIILPGIVPMGTVTRRAVENTWLTASNAKENRIGSELKTQVKAPKGYSFVGADVDSEELWIASLVSDSVFNIHGGTAIGWMCLEGSKNEGTDLHTKTAQILGCNRNEAKIFNYGRIYGAGVKFATQLLKKFNPSLPDEDAQNIANQLYENTKGKVQRSKIFKKFWFGGSESILFNKLESIAEQDEPRTPILGCGITFSLMKRNLRSNTFLPSRINWTIQSSGVDYLHLLCCSMNYLIATYHIKARLCISIHDEIRFLVKDEDKYRASMALQVSNIWTRAIFCEQLGINDLPQNCAFFSAVDIDKLLRKEVDMDCITPSNPNPIPHGESIDMRNLLEKPNAMLTNPDPAIDVSHFPASYREPVFSKYNKAYNKQYRKYLLKMQLQNAKWKVDDLEKAYLQETQEFELRQKTDSTYGLLDYLKDIRQDKKKKKSIMDTTMFGTEDDIFTLQQHGAAATVGSHATSSPKQKSSKTTNKRKAPYRGNKAFEAFYNSVDKPAEQVHSISQSVDVPVDDVVHDLLRDTPKPTKRARNSVKRTTPPKRTTLNKEKKVNGDHGKISININDRHEWFSQHKLH</sequence>
<comment type="caution">
    <text evidence="18">The sequence shown here is derived from an EMBL/GenBank/DDBJ whole genome shotgun (WGS) entry which is preliminary data.</text>
</comment>
<keyword evidence="7" id="KW-0235">DNA replication</keyword>
<evidence type="ECO:0000256" key="13">
    <source>
        <dbReference type="ARBA" id="ARBA00049244"/>
    </source>
</evidence>
<dbReference type="InterPro" id="IPR001098">
    <property type="entry name" value="DNA-dir_DNA_pol_A_palm_dom"/>
</dbReference>
<keyword evidence="9" id="KW-0239">DNA-directed DNA polymerase</keyword>
<name>A0A1Q3AD73_ZYGRO</name>
<evidence type="ECO:0000256" key="11">
    <source>
        <dbReference type="ARBA" id="ARBA00023128"/>
    </source>
</evidence>
<keyword evidence="11" id="KW-0496">Mitochondrion</keyword>
<evidence type="ECO:0000256" key="12">
    <source>
        <dbReference type="ARBA" id="ARBA00031966"/>
    </source>
</evidence>
<dbReference type="PANTHER" id="PTHR10267">
    <property type="entry name" value="DNA POLYMERASE SUBUNIT GAMMA-1"/>
    <property type="match status" value="1"/>
</dbReference>
<dbReference type="GO" id="GO:0008408">
    <property type="term" value="F:3'-5' exonuclease activity"/>
    <property type="evidence" value="ECO:0007669"/>
    <property type="project" value="TreeGrafter"/>
</dbReference>
<feature type="region of interest" description="Disordered" evidence="16">
    <location>
        <begin position="1121"/>
        <end position="1145"/>
    </location>
</feature>
<keyword evidence="5" id="KW-0808">Transferase</keyword>
<dbReference type="AlphaFoldDB" id="A0A1Q3AD73"/>
<organism evidence="18 19">
    <name type="scientific">Zygosaccharomyces rouxii</name>
    <dbReference type="NCBI Taxonomy" id="4956"/>
    <lineage>
        <taxon>Eukaryota</taxon>
        <taxon>Fungi</taxon>
        <taxon>Dikarya</taxon>
        <taxon>Ascomycota</taxon>
        <taxon>Saccharomycotina</taxon>
        <taxon>Saccharomycetes</taxon>
        <taxon>Saccharomycetales</taxon>
        <taxon>Saccharomycetaceae</taxon>
        <taxon>Zygosaccharomyces</taxon>
    </lineage>
</organism>
<dbReference type="Gene3D" id="1.10.150.20">
    <property type="entry name" value="5' to 3' exonuclease, C-terminal subdomain"/>
    <property type="match status" value="1"/>
</dbReference>
<evidence type="ECO:0000256" key="8">
    <source>
        <dbReference type="ARBA" id="ARBA00022842"/>
    </source>
</evidence>
<evidence type="ECO:0000256" key="14">
    <source>
        <dbReference type="ARBA" id="ARBA00057053"/>
    </source>
</evidence>
<evidence type="ECO:0000256" key="5">
    <source>
        <dbReference type="ARBA" id="ARBA00022679"/>
    </source>
</evidence>
<dbReference type="EC" id="2.7.7.7" evidence="4"/>
<evidence type="ECO:0000259" key="17">
    <source>
        <dbReference type="SMART" id="SM00482"/>
    </source>
</evidence>
<dbReference type="InterPro" id="IPR002297">
    <property type="entry name" value="DNA-dir_DNA_pol_A_mt"/>
</dbReference>
<dbReference type="InterPro" id="IPR019760">
    <property type="entry name" value="DNA-dir_DNA_pol_A_CS"/>
</dbReference>
<dbReference type="InterPro" id="IPR043502">
    <property type="entry name" value="DNA/RNA_pol_sf"/>
</dbReference>
<dbReference type="SUPFAM" id="SSF53098">
    <property type="entry name" value="Ribonuclease H-like"/>
    <property type="match status" value="1"/>
</dbReference>
<dbReference type="OrthoDB" id="5588663at2759"/>
<evidence type="ECO:0000256" key="9">
    <source>
        <dbReference type="ARBA" id="ARBA00022932"/>
    </source>
</evidence>
<evidence type="ECO:0000256" key="2">
    <source>
        <dbReference type="ARBA" id="ARBA00004173"/>
    </source>
</evidence>
<dbReference type="Gene3D" id="3.30.70.370">
    <property type="match status" value="1"/>
</dbReference>
<dbReference type="InterPro" id="IPR041336">
    <property type="entry name" value="DNApol_Exo"/>
</dbReference>
<dbReference type="Pfam" id="PF00476">
    <property type="entry name" value="DNA_pol_A"/>
    <property type="match status" value="1"/>
</dbReference>
<evidence type="ECO:0000256" key="3">
    <source>
        <dbReference type="ARBA" id="ARBA00007705"/>
    </source>
</evidence>
<keyword evidence="6" id="KW-0548">Nucleotidyltransferase</keyword>
<evidence type="ECO:0000256" key="10">
    <source>
        <dbReference type="ARBA" id="ARBA00023125"/>
    </source>
</evidence>
<dbReference type="PROSITE" id="PS00447">
    <property type="entry name" value="DNA_POLYMERASE_A"/>
    <property type="match status" value="1"/>
</dbReference>
<gene>
    <name evidence="18" type="ORF">ZYGR_0AK01790</name>
</gene>
<comment type="similarity">
    <text evidence="3">Belongs to the DNA polymerase type-A family.</text>
</comment>
<feature type="compositionally biased region" description="Basic and acidic residues" evidence="16">
    <location>
        <begin position="1209"/>
        <end position="1221"/>
    </location>
</feature>
<keyword evidence="10" id="KW-0238">DNA-binding</keyword>
<comment type="function">
    <text evidence="14">Involved in the replication of mitochondrial DNA.</text>
</comment>
<protein>
    <recommendedName>
        <fullName evidence="15">DNA polymerase gamma</fullName>
        <ecNumber evidence="4">2.7.7.7</ecNumber>
    </recommendedName>
    <alternativeName>
        <fullName evidence="12">Mitochondrial DNA polymerase catalytic subunit</fullName>
    </alternativeName>
</protein>
<dbReference type="CDD" id="cd08641">
    <property type="entry name" value="DNA_pol_gammaA"/>
    <property type="match status" value="1"/>
</dbReference>
<comment type="catalytic activity">
    <reaction evidence="13">
        <text>DNA(n) + a 2'-deoxyribonucleoside 5'-triphosphate = DNA(n+1) + diphosphate</text>
        <dbReference type="Rhea" id="RHEA:22508"/>
        <dbReference type="Rhea" id="RHEA-COMP:17339"/>
        <dbReference type="Rhea" id="RHEA-COMP:17340"/>
        <dbReference type="ChEBI" id="CHEBI:33019"/>
        <dbReference type="ChEBI" id="CHEBI:61560"/>
        <dbReference type="ChEBI" id="CHEBI:173112"/>
        <dbReference type="EC" id="2.7.7.7"/>
    </reaction>
</comment>
<dbReference type="EMBL" id="BDGX01000037">
    <property type="protein sequence ID" value="GAV53677.1"/>
    <property type="molecule type" value="Genomic_DNA"/>
</dbReference>
<feature type="domain" description="DNA-directed DNA polymerase family A palm" evidence="17">
    <location>
        <begin position="699"/>
        <end position="927"/>
    </location>
</feature>
<dbReference type="PANTHER" id="PTHR10267:SF0">
    <property type="entry name" value="DNA POLYMERASE SUBUNIT GAMMA-1"/>
    <property type="match status" value="1"/>
</dbReference>
<evidence type="ECO:0000313" key="18">
    <source>
        <dbReference type="EMBL" id="GAV53677.1"/>
    </source>
</evidence>